<proteinExistence type="predicted"/>
<dbReference type="Proteomes" id="UP000246464">
    <property type="component" value="Chromosome 13"/>
</dbReference>
<protein>
    <submittedName>
        <fullName evidence="1">Uncharacterized protein</fullName>
    </submittedName>
</protein>
<dbReference type="AlphaFoldDB" id="A0A2U9C8G4"/>
<evidence type="ECO:0000313" key="1">
    <source>
        <dbReference type="EMBL" id="AWP12493.1"/>
    </source>
</evidence>
<accession>A0A2U9C8G4</accession>
<dbReference type="EMBL" id="CP026255">
    <property type="protein sequence ID" value="AWP12493.1"/>
    <property type="molecule type" value="Genomic_DNA"/>
</dbReference>
<organism evidence="1 2">
    <name type="scientific">Scophthalmus maximus</name>
    <name type="common">Turbot</name>
    <name type="synonym">Psetta maxima</name>
    <dbReference type="NCBI Taxonomy" id="52904"/>
    <lineage>
        <taxon>Eukaryota</taxon>
        <taxon>Metazoa</taxon>
        <taxon>Chordata</taxon>
        <taxon>Craniata</taxon>
        <taxon>Vertebrata</taxon>
        <taxon>Euteleostomi</taxon>
        <taxon>Actinopterygii</taxon>
        <taxon>Neopterygii</taxon>
        <taxon>Teleostei</taxon>
        <taxon>Neoteleostei</taxon>
        <taxon>Acanthomorphata</taxon>
        <taxon>Carangaria</taxon>
        <taxon>Pleuronectiformes</taxon>
        <taxon>Pleuronectoidei</taxon>
        <taxon>Scophthalmidae</taxon>
        <taxon>Scophthalmus</taxon>
    </lineage>
</organism>
<name>A0A2U9C8G4_SCOMX</name>
<reference evidence="1 2" key="1">
    <citation type="submission" date="2017-12" db="EMBL/GenBank/DDBJ databases">
        <title>Integrating genomic resources of turbot (Scophthalmus maximus) in depth evaluation of genetic and physical mapping variation across individuals.</title>
        <authorList>
            <person name="Martinez P."/>
        </authorList>
    </citation>
    <scope>NUCLEOTIDE SEQUENCE [LARGE SCALE GENOMIC DNA]</scope>
</reference>
<sequence>MGRPARAHEGMTTENRFQVCLALFALTEHEVLVCRSLLKNETSLNTVSPEWRSGPPVPLSEAVQTGKERKEGMIVCSYET</sequence>
<gene>
    <name evidence="1" type="ORF">SMAX5B_019084</name>
</gene>
<keyword evidence="2" id="KW-1185">Reference proteome</keyword>
<evidence type="ECO:0000313" key="2">
    <source>
        <dbReference type="Proteomes" id="UP000246464"/>
    </source>
</evidence>